<proteinExistence type="predicted"/>
<keyword evidence="1" id="KW-0472">Membrane</keyword>
<dbReference type="AlphaFoldDB" id="A0A0D7AWX7"/>
<keyword evidence="1" id="KW-0812">Transmembrane</keyword>
<organism evidence="2 3">
    <name type="scientific">Cylindrobasidium torrendii FP15055 ss-10</name>
    <dbReference type="NCBI Taxonomy" id="1314674"/>
    <lineage>
        <taxon>Eukaryota</taxon>
        <taxon>Fungi</taxon>
        <taxon>Dikarya</taxon>
        <taxon>Basidiomycota</taxon>
        <taxon>Agaricomycotina</taxon>
        <taxon>Agaricomycetes</taxon>
        <taxon>Agaricomycetidae</taxon>
        <taxon>Agaricales</taxon>
        <taxon>Marasmiineae</taxon>
        <taxon>Physalacriaceae</taxon>
        <taxon>Cylindrobasidium</taxon>
    </lineage>
</organism>
<dbReference type="Proteomes" id="UP000054007">
    <property type="component" value="Unassembled WGS sequence"/>
</dbReference>
<dbReference type="OrthoDB" id="3052647at2759"/>
<gene>
    <name evidence="2" type="ORF">CYLTODRAFT_162049</name>
</gene>
<name>A0A0D7AWX7_9AGAR</name>
<feature type="transmembrane region" description="Helical" evidence="1">
    <location>
        <begin position="260"/>
        <end position="281"/>
    </location>
</feature>
<evidence type="ECO:0000313" key="2">
    <source>
        <dbReference type="EMBL" id="KIY62883.1"/>
    </source>
</evidence>
<accession>A0A0D7AWX7</accession>
<protein>
    <submittedName>
        <fullName evidence="2">Uncharacterized protein</fullName>
    </submittedName>
</protein>
<dbReference type="Gene3D" id="2.60.120.260">
    <property type="entry name" value="Galactose-binding domain-like"/>
    <property type="match status" value="2"/>
</dbReference>
<evidence type="ECO:0000256" key="1">
    <source>
        <dbReference type="SAM" id="Phobius"/>
    </source>
</evidence>
<keyword evidence="1" id="KW-1133">Transmembrane helix</keyword>
<evidence type="ECO:0000313" key="3">
    <source>
        <dbReference type="Proteomes" id="UP000054007"/>
    </source>
</evidence>
<reference evidence="2 3" key="1">
    <citation type="journal article" date="2015" name="Fungal Genet. Biol.">
        <title>Evolution of novel wood decay mechanisms in Agaricales revealed by the genome sequences of Fistulina hepatica and Cylindrobasidium torrendii.</title>
        <authorList>
            <person name="Floudas D."/>
            <person name="Held B.W."/>
            <person name="Riley R."/>
            <person name="Nagy L.G."/>
            <person name="Koehler G."/>
            <person name="Ransdell A.S."/>
            <person name="Younus H."/>
            <person name="Chow J."/>
            <person name="Chiniquy J."/>
            <person name="Lipzen A."/>
            <person name="Tritt A."/>
            <person name="Sun H."/>
            <person name="Haridas S."/>
            <person name="LaButti K."/>
            <person name="Ohm R.A."/>
            <person name="Kues U."/>
            <person name="Blanchette R.A."/>
            <person name="Grigoriev I.V."/>
            <person name="Minto R.E."/>
            <person name="Hibbett D.S."/>
        </authorList>
    </citation>
    <scope>NUCLEOTIDE SEQUENCE [LARGE SCALE GENOMIC DNA]</scope>
    <source>
        <strain evidence="2 3">FP15055 ss-10</strain>
    </source>
</reference>
<keyword evidence="3" id="KW-1185">Reference proteome</keyword>
<dbReference type="EMBL" id="KN880740">
    <property type="protein sequence ID" value="KIY62883.1"/>
    <property type="molecule type" value="Genomic_DNA"/>
</dbReference>
<dbReference type="STRING" id="1314674.A0A0D7AWX7"/>
<sequence length="326" mass="34875">MSNGYIIVDDSDAQLQYSGLWTSGGGSVNYGTSLQLIGDYTPGGSCALSISLDSAPPAEHSTPNVTAPSYHQTIWESSNIPDGNHTLVYSVQSCSSTDPDQEFVWLDYILYEPTSGAGPSGAKYFVDDTSPQASWEGELQTSMQAGDFNQTVHVLEKDSSVRFSFTGTRAIVYGRLNSNTSTTPAQAKVQLDNKSAVSFGISVAQANVQFHDTGTVDDGDHTLVLTTKSDTAIAIDYFIVRVDSSKGPAPATKEGGISTGIIAGAAIAGALVLLAIGVYFFRYRPKQRTAPSKEFTKSAPSLSPRPCEWPVILPFLIHTLIPRFQL</sequence>